<dbReference type="PRINTS" id="PR01239">
    <property type="entry name" value="EP450IICYP52"/>
</dbReference>
<dbReference type="AlphaFoldDB" id="A0A8H3FK73"/>
<protein>
    <recommendedName>
        <fullName evidence="12">Cytochrome P450 alkane hydroxylase</fullName>
    </recommendedName>
</protein>
<evidence type="ECO:0000256" key="8">
    <source>
        <dbReference type="PIRSR" id="PIRSR602402-1"/>
    </source>
</evidence>
<dbReference type="PRINTS" id="PR00464">
    <property type="entry name" value="EP450II"/>
</dbReference>
<keyword evidence="7 9" id="KW-0503">Monooxygenase</keyword>
<evidence type="ECO:0000313" key="11">
    <source>
        <dbReference type="Proteomes" id="UP000664169"/>
    </source>
</evidence>
<dbReference type="PANTHER" id="PTHR24287:SF17">
    <property type="entry name" value="P450, PUTATIVE (EUROFUNG)-RELATED"/>
    <property type="match status" value="1"/>
</dbReference>
<dbReference type="InterPro" id="IPR002402">
    <property type="entry name" value="Cyt_P450_E_grp-II"/>
</dbReference>
<keyword evidence="5 9" id="KW-0560">Oxidoreductase</keyword>
<dbReference type="PROSITE" id="PS00086">
    <property type="entry name" value="CYTOCHROME_P450"/>
    <property type="match status" value="1"/>
</dbReference>
<keyword evidence="6 8" id="KW-0408">Iron</keyword>
<dbReference type="OrthoDB" id="1470350at2759"/>
<comment type="cofactor">
    <cofactor evidence="1 8">
        <name>heme</name>
        <dbReference type="ChEBI" id="CHEBI:30413"/>
    </cofactor>
</comment>
<comment type="caution">
    <text evidence="10">The sequence shown here is derived from an EMBL/GenBank/DDBJ whole genome shotgun (WGS) entry which is preliminary data.</text>
</comment>
<evidence type="ECO:0008006" key="12">
    <source>
        <dbReference type="Google" id="ProtNLM"/>
    </source>
</evidence>
<evidence type="ECO:0000313" key="10">
    <source>
        <dbReference type="EMBL" id="CAF9922446.1"/>
    </source>
</evidence>
<dbReference type="InterPro" id="IPR002974">
    <property type="entry name" value="Cyt_P450_E_CYP52_ascomycetes"/>
</dbReference>
<evidence type="ECO:0000256" key="4">
    <source>
        <dbReference type="ARBA" id="ARBA00022723"/>
    </source>
</evidence>
<evidence type="ECO:0000256" key="2">
    <source>
        <dbReference type="ARBA" id="ARBA00010617"/>
    </source>
</evidence>
<proteinExistence type="inferred from homology"/>
<feature type="binding site" description="axial binding residue" evidence="8">
    <location>
        <position position="445"/>
    </location>
    <ligand>
        <name>heme</name>
        <dbReference type="ChEBI" id="CHEBI:30413"/>
    </ligand>
    <ligandPart>
        <name>Fe</name>
        <dbReference type="ChEBI" id="CHEBI:18248"/>
    </ligandPart>
</feature>
<dbReference type="InterPro" id="IPR036396">
    <property type="entry name" value="Cyt_P450_sf"/>
</dbReference>
<gene>
    <name evidence="10" type="ORF">GOMPHAMPRED_002554</name>
</gene>
<dbReference type="CDD" id="cd11063">
    <property type="entry name" value="CYP52"/>
    <property type="match status" value="1"/>
</dbReference>
<dbReference type="PRINTS" id="PR00385">
    <property type="entry name" value="P450"/>
</dbReference>
<dbReference type="Proteomes" id="UP000664169">
    <property type="component" value="Unassembled WGS sequence"/>
</dbReference>
<sequence>MFSPLEIVLSLALGYLLYSIYWELTTGASRRRIIREYKCLPAKEVFDWDPILGLRNFRANAQAIKEHRLLDLILQRFKDNGTTFRTKLMGISAVTTIEPENLKVVQSLEFKKWSLGARRIHWFTDFLGPGIFSTDGQPWAHSREMLRPNFSKAQVADLNTFETHVSHLIDAIPTDASTVELQDLFFRLTIDSATEFLFGESTNCLARDTSTVSASRFANTFNKAQSQVTEKSRRGPFNVLFPDAGYAANRDYVHEFVDNFVDKAFSRRGEEKSRYIFADELVTKTNDKYQVRSELLNILLAGRDTTASLLSNAWWTLARRPDIFQKLQEEIAHLNGEAPDYQQIKDMKYLRAFLNESLRLHPVVPLNSRQALVDTTIPLGGGPDGRSPVFIPKGGVVAWSVYAMHRRKDYYGEDADEFKPERWLGEKGLRPGWEYLPFNGGPRICLGQQFALTEASYTTIRMLQRFKAIESRDDRPWTEKLTFTCVGDSCLVAMIPR</sequence>
<evidence type="ECO:0000256" key="6">
    <source>
        <dbReference type="ARBA" id="ARBA00023004"/>
    </source>
</evidence>
<keyword evidence="11" id="KW-1185">Reference proteome</keyword>
<dbReference type="SUPFAM" id="SSF48264">
    <property type="entry name" value="Cytochrome P450"/>
    <property type="match status" value="1"/>
</dbReference>
<dbReference type="Gene3D" id="1.10.630.10">
    <property type="entry name" value="Cytochrome P450"/>
    <property type="match status" value="1"/>
</dbReference>
<name>A0A8H3FK73_9LECA</name>
<keyword evidence="4 8" id="KW-0479">Metal-binding</keyword>
<dbReference type="InterPro" id="IPR047146">
    <property type="entry name" value="Cyt_P450_E_CYP52_fungi"/>
</dbReference>
<evidence type="ECO:0000256" key="9">
    <source>
        <dbReference type="RuleBase" id="RU000461"/>
    </source>
</evidence>
<accession>A0A8H3FK73</accession>
<dbReference type="InterPro" id="IPR017972">
    <property type="entry name" value="Cyt_P450_CS"/>
</dbReference>
<evidence type="ECO:0000256" key="7">
    <source>
        <dbReference type="ARBA" id="ARBA00023033"/>
    </source>
</evidence>
<dbReference type="GO" id="GO:0005506">
    <property type="term" value="F:iron ion binding"/>
    <property type="evidence" value="ECO:0007669"/>
    <property type="project" value="InterPro"/>
</dbReference>
<evidence type="ECO:0000256" key="5">
    <source>
        <dbReference type="ARBA" id="ARBA00023002"/>
    </source>
</evidence>
<dbReference type="InterPro" id="IPR001128">
    <property type="entry name" value="Cyt_P450"/>
</dbReference>
<dbReference type="GO" id="GO:0016712">
    <property type="term" value="F:oxidoreductase activity, acting on paired donors, with incorporation or reduction of molecular oxygen, reduced flavin or flavoprotein as one donor, and incorporation of one atom of oxygen"/>
    <property type="evidence" value="ECO:0007669"/>
    <property type="project" value="InterPro"/>
</dbReference>
<dbReference type="GO" id="GO:0020037">
    <property type="term" value="F:heme binding"/>
    <property type="evidence" value="ECO:0007669"/>
    <property type="project" value="InterPro"/>
</dbReference>
<dbReference type="EMBL" id="CAJPDQ010000018">
    <property type="protein sequence ID" value="CAF9922446.1"/>
    <property type="molecule type" value="Genomic_DNA"/>
</dbReference>
<comment type="similarity">
    <text evidence="2 9">Belongs to the cytochrome P450 family.</text>
</comment>
<dbReference type="Pfam" id="PF00067">
    <property type="entry name" value="p450"/>
    <property type="match status" value="1"/>
</dbReference>
<evidence type="ECO:0000256" key="1">
    <source>
        <dbReference type="ARBA" id="ARBA00001971"/>
    </source>
</evidence>
<organism evidence="10 11">
    <name type="scientific">Gomphillus americanus</name>
    <dbReference type="NCBI Taxonomy" id="1940652"/>
    <lineage>
        <taxon>Eukaryota</taxon>
        <taxon>Fungi</taxon>
        <taxon>Dikarya</taxon>
        <taxon>Ascomycota</taxon>
        <taxon>Pezizomycotina</taxon>
        <taxon>Lecanoromycetes</taxon>
        <taxon>OSLEUM clade</taxon>
        <taxon>Ostropomycetidae</taxon>
        <taxon>Ostropales</taxon>
        <taxon>Graphidaceae</taxon>
        <taxon>Gomphilloideae</taxon>
        <taxon>Gomphillus</taxon>
    </lineage>
</organism>
<keyword evidence="3 8" id="KW-0349">Heme</keyword>
<dbReference type="PANTHER" id="PTHR24287">
    <property type="entry name" value="P450, PUTATIVE (EUROFUNG)-RELATED"/>
    <property type="match status" value="1"/>
</dbReference>
<evidence type="ECO:0000256" key="3">
    <source>
        <dbReference type="ARBA" id="ARBA00022617"/>
    </source>
</evidence>
<reference evidence="10" key="1">
    <citation type="submission" date="2021-03" db="EMBL/GenBank/DDBJ databases">
        <authorList>
            <person name="Tagirdzhanova G."/>
        </authorList>
    </citation>
    <scope>NUCLEOTIDE SEQUENCE</scope>
</reference>